<dbReference type="Proteomes" id="UP000037551">
    <property type="component" value="Unassembled WGS sequence"/>
</dbReference>
<dbReference type="InterPro" id="IPR036429">
    <property type="entry name" value="SpoA-like_sf"/>
</dbReference>
<dbReference type="AlphaFoldDB" id="A0A0J8FWE1"/>
<dbReference type="PATRIC" id="fig|1674920.3.peg.1318"/>
<dbReference type="GO" id="GO:0030254">
    <property type="term" value="P:protein secretion by the type III secretion system"/>
    <property type="evidence" value="ECO:0007669"/>
    <property type="project" value="InterPro"/>
</dbReference>
<dbReference type="InterPro" id="IPR013385">
    <property type="entry name" value="T3SS_SpaO/YscQ/SpaO"/>
</dbReference>
<evidence type="ECO:0000313" key="3">
    <source>
        <dbReference type="EMBL" id="KMT54510.1"/>
    </source>
</evidence>
<dbReference type="Pfam" id="PF01052">
    <property type="entry name" value="FliMN_C"/>
    <property type="match status" value="2"/>
</dbReference>
<reference evidence="3 4" key="1">
    <citation type="submission" date="2015-06" db="EMBL/GenBank/DDBJ databases">
        <title>Draft genome sequence of an Antarctic Pseudomonas sp. strain KG01 with full potential for biotechnological applications.</title>
        <authorList>
            <person name="Pavlov M.S."/>
            <person name="Lira F."/>
            <person name="Martinez J.L."/>
            <person name="Marshall S.H."/>
        </authorList>
    </citation>
    <scope>NUCLEOTIDE SEQUENCE [LARGE SCALE GENOMIC DNA]</scope>
    <source>
        <strain evidence="3 4">KG01</strain>
    </source>
</reference>
<dbReference type="InterPro" id="IPR001543">
    <property type="entry name" value="FliN-like_C"/>
</dbReference>
<dbReference type="Gene3D" id="2.30.330.10">
    <property type="entry name" value="SpoA-like"/>
    <property type="match status" value="2"/>
</dbReference>
<dbReference type="PANTHER" id="PTHR30034:SF6">
    <property type="entry name" value="YOP PROTEINS TRANSLOCATION PROTEIN Q"/>
    <property type="match status" value="1"/>
</dbReference>
<dbReference type="InterPro" id="IPR001172">
    <property type="entry name" value="FliN_T3SS_HrcQb"/>
</dbReference>
<comment type="similarity">
    <text evidence="1">Belongs to the FliN/MopA/SpaO family.</text>
</comment>
<evidence type="ECO:0000256" key="1">
    <source>
        <dbReference type="ARBA" id="ARBA00009226"/>
    </source>
</evidence>
<keyword evidence="4" id="KW-1185">Reference proteome</keyword>
<evidence type="ECO:0000259" key="2">
    <source>
        <dbReference type="Pfam" id="PF01052"/>
    </source>
</evidence>
<dbReference type="NCBIfam" id="TIGR02551">
    <property type="entry name" value="SpaO_YscQ"/>
    <property type="match status" value="1"/>
</dbReference>
<dbReference type="EMBL" id="LFMW01000011">
    <property type="protein sequence ID" value="KMT54510.1"/>
    <property type="molecule type" value="Genomic_DNA"/>
</dbReference>
<dbReference type="PANTHER" id="PTHR30034">
    <property type="entry name" value="FLAGELLAR MOTOR SWITCH PROTEIN FLIM"/>
    <property type="match status" value="1"/>
</dbReference>
<accession>A0A0J8FWE1</accession>
<dbReference type="GO" id="GO:0003774">
    <property type="term" value="F:cytoskeletal motor activity"/>
    <property type="evidence" value="ECO:0007669"/>
    <property type="project" value="InterPro"/>
</dbReference>
<feature type="domain" description="Flagellar motor switch protein FliN-like C-terminal" evidence="2">
    <location>
        <begin position="275"/>
        <end position="341"/>
    </location>
</feature>
<evidence type="ECO:0000313" key="4">
    <source>
        <dbReference type="Proteomes" id="UP000037551"/>
    </source>
</evidence>
<organism evidence="3 4">
    <name type="scientific">Pseudomonas fildesensis</name>
    <dbReference type="NCBI Taxonomy" id="1674920"/>
    <lineage>
        <taxon>Bacteria</taxon>
        <taxon>Pseudomonadati</taxon>
        <taxon>Pseudomonadota</taxon>
        <taxon>Gammaproteobacteria</taxon>
        <taxon>Pseudomonadales</taxon>
        <taxon>Pseudomonadaceae</taxon>
        <taxon>Pseudomonas</taxon>
    </lineage>
</organism>
<dbReference type="GO" id="GO:0071978">
    <property type="term" value="P:bacterial-type flagellum-dependent swarming motility"/>
    <property type="evidence" value="ECO:0007669"/>
    <property type="project" value="TreeGrafter"/>
</dbReference>
<dbReference type="RefSeq" id="WP_048726508.1">
    <property type="nucleotide sequence ID" value="NZ_LFMW01000011.1"/>
</dbReference>
<dbReference type="OrthoDB" id="182173at2"/>
<name>A0A0J8FWE1_9PSED</name>
<dbReference type="GO" id="GO:0009425">
    <property type="term" value="C:bacterial-type flagellum basal body"/>
    <property type="evidence" value="ECO:0007669"/>
    <property type="project" value="InterPro"/>
</dbReference>
<dbReference type="GO" id="GO:0050918">
    <property type="term" value="P:positive chemotaxis"/>
    <property type="evidence" value="ECO:0007669"/>
    <property type="project" value="TreeGrafter"/>
</dbReference>
<dbReference type="PRINTS" id="PR00956">
    <property type="entry name" value="FLGMOTORFLIN"/>
</dbReference>
<dbReference type="SUPFAM" id="SSF101801">
    <property type="entry name" value="Surface presentation of antigens (SPOA)"/>
    <property type="match status" value="2"/>
</dbReference>
<comment type="caution">
    <text evidence="3">The sequence shown here is derived from an EMBL/GenBank/DDBJ whole genome shotgun (WGS) entry which is preliminary data.</text>
</comment>
<protein>
    <recommendedName>
        <fullName evidence="2">Flagellar motor switch protein FliN-like C-terminal domain-containing protein</fullName>
    </recommendedName>
</protein>
<feature type="domain" description="Flagellar motor switch protein FliN-like C-terminal" evidence="2">
    <location>
        <begin position="187"/>
        <end position="239"/>
    </location>
</feature>
<dbReference type="STRING" id="1674920.ACR52_16920"/>
<proteinExistence type="inferred from homology"/>
<gene>
    <name evidence="3" type="ORF">ACR52_16920</name>
</gene>
<sequence>MTCRERERLAPVPDTDTALSGLQIYDLQWLTLHNRLHRHREPWRGHCADQPVSVLWAGVTPPVEPLLDIHISLSNTSLVLHLPTPALEVLGLADYPLEYLKSLPGALLLELALLSLIEPLEQLTGQSLQIVDPCDVADSPCVLSLTLQVQIARHSPWSVPLQMSVDAARLIAELLDQHAAPATQPLAAMYLPLTVESGEAWLSVAELRSLRPGDVLMLEDWPDTQVRLVLGARLQARAERDGDTLKLLEKPTAVNFLKEPPMSETAVGSHLDTTLDDLPLKLVCQVGSVDLSLAQLRELGEGSLVQLAPQLHAGVDLMVNGRRVGQGQLVKIGDGLGVRLLSFCTP</sequence>